<dbReference type="Proteomes" id="UP000000239">
    <property type="component" value="Chromosome"/>
</dbReference>
<dbReference type="InterPro" id="IPR037107">
    <property type="entry name" value="Put_OMP_sf"/>
</dbReference>
<feature type="signal peptide" evidence="1">
    <location>
        <begin position="1"/>
        <end position="37"/>
    </location>
</feature>
<keyword evidence="1" id="KW-0732">Signal</keyword>
<keyword evidence="3" id="KW-1185">Reference proteome</keyword>
<protein>
    <recommendedName>
        <fullName evidence="4">Lipid A deacylase LpxR family protein</fullName>
    </recommendedName>
</protein>
<name>Q1QY04_CHRI1</name>
<dbReference type="Pfam" id="PF09982">
    <property type="entry name" value="LpxR"/>
    <property type="match status" value="1"/>
</dbReference>
<sequence length="341" mass="37768">MPWIRNCLMNRLMTSGRALGCLAPAFAMTAFAGPALADGLLTIKSENDIFANGEDGHYTNGLEIDWSFTPAARHWTRDLAEIVPGWSGAGLDSVAYRGGQQIYTPKDIERSDLVENDRPYAGLLYAGISLFDDRQHTGWRQADDLHLDIGIVGPASGGKAIQKNFHHLIGSDEPEGWTHQLHNEPIVNLTYKRSWWLQRSLGALDVEYGPNAGFALGNLYTYAASGVGLRIGDNLQRSAGMPAVAPAQSGRSHFDPGQGFGWYAFASLEGRFMAHNLLLDGNTFEDSHSVDRRQWVGDALAGVALTWDRWQLTYTSVWRTHEFEAQEEHDQFGSVTLAFWL</sequence>
<dbReference type="STRING" id="290398.Csal_1299"/>
<proteinExistence type="predicted"/>
<evidence type="ECO:0008006" key="4">
    <source>
        <dbReference type="Google" id="ProtNLM"/>
    </source>
</evidence>
<dbReference type="InterPro" id="IPR018707">
    <property type="entry name" value="LpxR"/>
</dbReference>
<organism evidence="2 3">
    <name type="scientific">Chromohalobacter israelensis (strain ATCC BAA-138 / DSM 3043 / CIP 106854 / NCIMB 13768 / 1H11)</name>
    <name type="common">Chromohalobacter salexigens</name>
    <dbReference type="NCBI Taxonomy" id="290398"/>
    <lineage>
        <taxon>Bacteria</taxon>
        <taxon>Pseudomonadati</taxon>
        <taxon>Pseudomonadota</taxon>
        <taxon>Gammaproteobacteria</taxon>
        <taxon>Oceanospirillales</taxon>
        <taxon>Halomonadaceae</taxon>
        <taxon>Chromohalobacter</taxon>
    </lineage>
</organism>
<dbReference type="eggNOG" id="COG3528">
    <property type="taxonomic scope" value="Bacteria"/>
</dbReference>
<dbReference type="KEGG" id="csa:Csal_1299"/>
<dbReference type="AlphaFoldDB" id="Q1QY04"/>
<gene>
    <name evidence="2" type="ordered locus">Csal_1299</name>
</gene>
<feature type="chain" id="PRO_5004196100" description="Lipid A deacylase LpxR family protein" evidence="1">
    <location>
        <begin position="38"/>
        <end position="341"/>
    </location>
</feature>
<dbReference type="EMBL" id="CP000285">
    <property type="protein sequence ID" value="ABE58654.1"/>
    <property type="molecule type" value="Genomic_DNA"/>
</dbReference>
<evidence type="ECO:0000313" key="3">
    <source>
        <dbReference type="Proteomes" id="UP000000239"/>
    </source>
</evidence>
<evidence type="ECO:0000313" key="2">
    <source>
        <dbReference type="EMBL" id="ABE58654.1"/>
    </source>
</evidence>
<dbReference type="HOGENOM" id="CLU_055418_0_0_6"/>
<dbReference type="Gene3D" id="2.40.128.140">
    <property type="entry name" value="Outer membrane protein"/>
    <property type="match status" value="1"/>
</dbReference>
<reference evidence="2 3" key="1">
    <citation type="journal article" date="2011" name="Stand. Genomic Sci.">
        <title>Complete genome sequence of the halophilic and highly halotolerant Chromohalobacter salexigens type strain (1H11(T)).</title>
        <authorList>
            <person name="Copeland A."/>
            <person name="O'Connor K."/>
            <person name="Lucas S."/>
            <person name="Lapidus A."/>
            <person name="Berry K.W."/>
            <person name="Detter J.C."/>
            <person name="Del Rio T.G."/>
            <person name="Hammon N."/>
            <person name="Dalin E."/>
            <person name="Tice H."/>
            <person name="Pitluck S."/>
            <person name="Bruce D."/>
            <person name="Goodwin L."/>
            <person name="Han C."/>
            <person name="Tapia R."/>
            <person name="Saunders E."/>
            <person name="Schmutz J."/>
            <person name="Brettin T."/>
            <person name="Larimer F."/>
            <person name="Land M."/>
            <person name="Hauser L."/>
            <person name="Vargas C."/>
            <person name="Nieto J.J."/>
            <person name="Kyrpides N.C."/>
            <person name="Ivanova N."/>
            <person name="Goker M."/>
            <person name="Klenk H.P."/>
            <person name="Csonka L.N."/>
            <person name="Woyke T."/>
        </authorList>
    </citation>
    <scope>NUCLEOTIDE SEQUENCE [LARGE SCALE GENOMIC DNA]</scope>
    <source>
        <strain evidence="3">ATCC BAA-138 / DSM 3043 / CIP 106854 / NCIMB 13768 / 1H11</strain>
    </source>
</reference>
<evidence type="ECO:0000256" key="1">
    <source>
        <dbReference type="SAM" id="SignalP"/>
    </source>
</evidence>
<accession>Q1QY04</accession>